<organism evidence="12 13">
    <name type="scientific">Rhizoctonia solani</name>
    <dbReference type="NCBI Taxonomy" id="456999"/>
    <lineage>
        <taxon>Eukaryota</taxon>
        <taxon>Fungi</taxon>
        <taxon>Dikarya</taxon>
        <taxon>Basidiomycota</taxon>
        <taxon>Agaricomycotina</taxon>
        <taxon>Agaricomycetes</taxon>
        <taxon>Cantharellales</taxon>
        <taxon>Ceratobasidiaceae</taxon>
        <taxon>Rhizoctonia</taxon>
    </lineage>
</organism>
<gene>
    <name evidence="12" type="ORF">RDB_LOCUS172909</name>
</gene>
<dbReference type="GO" id="GO:0071028">
    <property type="term" value="P:nuclear mRNA surveillance"/>
    <property type="evidence" value="ECO:0007669"/>
    <property type="project" value="TreeGrafter"/>
</dbReference>
<dbReference type="SUPFAM" id="SSF54211">
    <property type="entry name" value="Ribosomal protein S5 domain 2-like"/>
    <property type="match status" value="2"/>
</dbReference>
<keyword evidence="8" id="KW-0539">Nucleus</keyword>
<dbReference type="InterPro" id="IPR027408">
    <property type="entry name" value="PNPase/RNase_PH_dom_sf"/>
</dbReference>
<feature type="domain" description="Exoribonuclease phosphorolytic" evidence="10">
    <location>
        <begin position="73"/>
        <end position="200"/>
    </location>
</feature>
<dbReference type="InterPro" id="IPR050590">
    <property type="entry name" value="Exosome_comp_Rrp42_subfam"/>
</dbReference>
<evidence type="ECO:0000313" key="12">
    <source>
        <dbReference type="EMBL" id="CAE6530248.1"/>
    </source>
</evidence>
<dbReference type="GO" id="GO:0071035">
    <property type="term" value="P:nuclear polyadenylation-dependent rRNA catabolic process"/>
    <property type="evidence" value="ECO:0007669"/>
    <property type="project" value="TreeGrafter"/>
</dbReference>
<dbReference type="GO" id="GO:0016075">
    <property type="term" value="P:rRNA catabolic process"/>
    <property type="evidence" value="ECO:0007669"/>
    <property type="project" value="TreeGrafter"/>
</dbReference>
<dbReference type="GO" id="GO:0034476">
    <property type="term" value="P:U5 snRNA 3'-end processing"/>
    <property type="evidence" value="ECO:0007669"/>
    <property type="project" value="TreeGrafter"/>
</dbReference>
<reference evidence="12" key="1">
    <citation type="submission" date="2021-01" db="EMBL/GenBank/DDBJ databases">
        <authorList>
            <person name="Kaushik A."/>
        </authorList>
    </citation>
    <scope>NUCLEOTIDE SEQUENCE</scope>
    <source>
        <strain evidence="12">AG4-RS23</strain>
    </source>
</reference>
<evidence type="ECO:0000256" key="7">
    <source>
        <dbReference type="ARBA" id="ARBA00022884"/>
    </source>
</evidence>
<dbReference type="GO" id="GO:0000176">
    <property type="term" value="C:nuclear exosome (RNase complex)"/>
    <property type="evidence" value="ECO:0007669"/>
    <property type="project" value="UniProtKB-ARBA"/>
</dbReference>
<dbReference type="GO" id="GO:0005730">
    <property type="term" value="C:nucleolus"/>
    <property type="evidence" value="ECO:0007669"/>
    <property type="project" value="UniProtKB-SubCell"/>
</dbReference>
<dbReference type="GO" id="GO:0035925">
    <property type="term" value="F:mRNA 3'-UTR AU-rich region binding"/>
    <property type="evidence" value="ECO:0007669"/>
    <property type="project" value="TreeGrafter"/>
</dbReference>
<dbReference type="GO" id="GO:0034473">
    <property type="term" value="P:U1 snRNA 3'-end processing"/>
    <property type="evidence" value="ECO:0007669"/>
    <property type="project" value="TreeGrafter"/>
</dbReference>
<dbReference type="GO" id="GO:0034475">
    <property type="term" value="P:U4 snRNA 3'-end processing"/>
    <property type="evidence" value="ECO:0007669"/>
    <property type="project" value="TreeGrafter"/>
</dbReference>
<evidence type="ECO:0000256" key="3">
    <source>
        <dbReference type="ARBA" id="ARBA00006678"/>
    </source>
</evidence>
<dbReference type="AlphaFoldDB" id="A0A8H3DKB7"/>
<evidence type="ECO:0000259" key="11">
    <source>
        <dbReference type="Pfam" id="PF03725"/>
    </source>
</evidence>
<keyword evidence="7" id="KW-0694">RNA-binding</keyword>
<dbReference type="InterPro" id="IPR001247">
    <property type="entry name" value="ExoRNase_PH_dom1"/>
</dbReference>
<keyword evidence="4" id="KW-0963">Cytoplasm</keyword>
<keyword evidence="5" id="KW-0698">rRNA processing</keyword>
<dbReference type="FunFam" id="3.30.230.70:FF:000017">
    <property type="entry name" value="Exosome complex component Rrp42"/>
    <property type="match status" value="1"/>
</dbReference>
<proteinExistence type="inferred from homology"/>
<dbReference type="InterPro" id="IPR015847">
    <property type="entry name" value="ExoRNase_PH_dom2"/>
</dbReference>
<comment type="similarity">
    <text evidence="3">Belongs to the RNase PH family.</text>
</comment>
<comment type="caution">
    <text evidence="12">The sequence shown here is derived from an EMBL/GenBank/DDBJ whole genome shotgun (WGS) entry which is preliminary data.</text>
</comment>
<dbReference type="GO" id="GO:0000177">
    <property type="term" value="C:cytoplasmic exosome (RNase complex)"/>
    <property type="evidence" value="ECO:0007669"/>
    <property type="project" value="TreeGrafter"/>
</dbReference>
<dbReference type="EMBL" id="CAJMWY010004384">
    <property type="protein sequence ID" value="CAE6530248.1"/>
    <property type="molecule type" value="Genomic_DNA"/>
</dbReference>
<evidence type="ECO:0000256" key="5">
    <source>
        <dbReference type="ARBA" id="ARBA00022552"/>
    </source>
</evidence>
<dbReference type="Proteomes" id="UP000663861">
    <property type="component" value="Unassembled WGS sequence"/>
</dbReference>
<dbReference type="InterPro" id="IPR020568">
    <property type="entry name" value="Ribosomal_Su5_D2-typ_SF"/>
</dbReference>
<evidence type="ECO:0000256" key="9">
    <source>
        <dbReference type="ARBA" id="ARBA00030617"/>
    </source>
</evidence>
<sequence>MATSTELKTSRIELEASTFQRLHPRTYFERFIAEGYRPDGRKIDVWRDVRINVGSISTANGSSLVRVGDSTIVGSISTANGSSLVRVGDSTIVCGVKAEIAEPDLERPDEGFIVPNLDLPAICSPKFRPGPPAEEAQMLSEKIYDILTSTNAIDPKTLCIHPGKAVWVIYVDAVCINYDGNILDATMLAVVAALQNAKIPVATYDPDTERTRCSRTETTPLALAHMPITTSFGVFDRTHLISDPSSFEEPLLDATITVTVDVSSGTLGGINQVGFSAPSATLETITQRAVARSKTLADILVQAKSTV</sequence>
<dbReference type="Pfam" id="PF01138">
    <property type="entry name" value="RNase_PH"/>
    <property type="match status" value="1"/>
</dbReference>
<dbReference type="PANTHER" id="PTHR11097">
    <property type="entry name" value="EXOSOME COMPLEX EXONUCLEASE RIBOSOMAL RNA PROCESSING PROTEIN"/>
    <property type="match status" value="1"/>
</dbReference>
<dbReference type="InterPro" id="IPR033196">
    <property type="entry name" value="Rrp43"/>
</dbReference>
<dbReference type="Pfam" id="PF03725">
    <property type="entry name" value="RNase_PH_C"/>
    <property type="match status" value="1"/>
</dbReference>
<dbReference type="CDD" id="cd11369">
    <property type="entry name" value="RNase_PH_RRP43"/>
    <property type="match status" value="1"/>
</dbReference>
<dbReference type="InterPro" id="IPR036345">
    <property type="entry name" value="ExoRNase_PH_dom2_sf"/>
</dbReference>
<dbReference type="GO" id="GO:0071038">
    <property type="term" value="P:TRAMP-dependent tRNA surveillance pathway"/>
    <property type="evidence" value="ECO:0007669"/>
    <property type="project" value="TreeGrafter"/>
</dbReference>
<feature type="domain" description="Exoribonuclease phosphorolytic" evidence="11">
    <location>
        <begin position="225"/>
        <end position="262"/>
    </location>
</feature>
<dbReference type="PANTHER" id="PTHR11097:SF9">
    <property type="entry name" value="EXOSOME COMPLEX COMPONENT RRP43"/>
    <property type="match status" value="1"/>
</dbReference>
<dbReference type="GO" id="GO:0000467">
    <property type="term" value="P:exonucleolytic trimming to generate mature 3'-end of 5.8S rRNA from tricistronic rRNA transcript (SSU-rRNA, 5.8S rRNA, LSU-rRNA)"/>
    <property type="evidence" value="ECO:0007669"/>
    <property type="project" value="TreeGrafter"/>
</dbReference>
<dbReference type="Gene3D" id="3.30.230.70">
    <property type="entry name" value="GHMP Kinase, N-terminal domain"/>
    <property type="match status" value="2"/>
</dbReference>
<evidence type="ECO:0000256" key="6">
    <source>
        <dbReference type="ARBA" id="ARBA00022835"/>
    </source>
</evidence>
<keyword evidence="6" id="KW-0271">Exosome</keyword>
<dbReference type="SUPFAM" id="SSF55666">
    <property type="entry name" value="Ribonuclease PH domain 2-like"/>
    <property type="match status" value="1"/>
</dbReference>
<protein>
    <recommendedName>
        <fullName evidence="9">Ribosomal RNA-processing protein 43</fullName>
    </recommendedName>
</protein>
<evidence type="ECO:0000256" key="2">
    <source>
        <dbReference type="ARBA" id="ARBA00004604"/>
    </source>
</evidence>
<comment type="subcellular location">
    <subcellularLocation>
        <location evidence="1">Cytoplasm</location>
    </subcellularLocation>
    <subcellularLocation>
        <location evidence="2">Nucleus</location>
        <location evidence="2">Nucleolus</location>
    </subcellularLocation>
</comment>
<evidence type="ECO:0000313" key="13">
    <source>
        <dbReference type="Proteomes" id="UP000663861"/>
    </source>
</evidence>
<evidence type="ECO:0000256" key="4">
    <source>
        <dbReference type="ARBA" id="ARBA00022490"/>
    </source>
</evidence>
<evidence type="ECO:0000256" key="1">
    <source>
        <dbReference type="ARBA" id="ARBA00004496"/>
    </source>
</evidence>
<evidence type="ECO:0000259" key="10">
    <source>
        <dbReference type="Pfam" id="PF01138"/>
    </source>
</evidence>
<evidence type="ECO:0000256" key="8">
    <source>
        <dbReference type="ARBA" id="ARBA00023242"/>
    </source>
</evidence>
<accession>A0A8H3DKB7</accession>
<name>A0A8H3DKB7_9AGAM</name>